<keyword evidence="1" id="KW-1133">Transmembrane helix</keyword>
<gene>
    <name evidence="2" type="ORF">SCHPADRAFT_935190</name>
</gene>
<proteinExistence type="predicted"/>
<evidence type="ECO:0000313" key="2">
    <source>
        <dbReference type="EMBL" id="KLO19703.1"/>
    </source>
</evidence>
<dbReference type="Proteomes" id="UP000053477">
    <property type="component" value="Unassembled WGS sequence"/>
</dbReference>
<evidence type="ECO:0000256" key="1">
    <source>
        <dbReference type="SAM" id="Phobius"/>
    </source>
</evidence>
<keyword evidence="1" id="KW-0472">Membrane</keyword>
<feature type="transmembrane region" description="Helical" evidence="1">
    <location>
        <begin position="165"/>
        <end position="187"/>
    </location>
</feature>
<dbReference type="InParanoid" id="A0A0H2SD68"/>
<name>A0A0H2SD68_9AGAM</name>
<organism evidence="2 3">
    <name type="scientific">Schizopora paradoxa</name>
    <dbReference type="NCBI Taxonomy" id="27342"/>
    <lineage>
        <taxon>Eukaryota</taxon>
        <taxon>Fungi</taxon>
        <taxon>Dikarya</taxon>
        <taxon>Basidiomycota</taxon>
        <taxon>Agaricomycotina</taxon>
        <taxon>Agaricomycetes</taxon>
        <taxon>Hymenochaetales</taxon>
        <taxon>Schizoporaceae</taxon>
        <taxon>Schizopora</taxon>
    </lineage>
</organism>
<sequence>MRMRRGFRFHRNFQVRHKALEDSKEKRILGLSSIDASVSIPPTPTSKPIPVAIQPVVPDPLLAKSSPDGLRLSIPSIISQIIPFPPIFSPSSPSPTSSSTILSTSITSTTITISISTTIITVTTETLETSVASSTSSPSLATNGLDDDLSSSAVHTSFMNDKSKVAGVFSVVGLIIVFSIAALVLWMRRRHAKREELRSVFPYVNKTDPIRSEEIHQVANHVFELMSSSPVQLKGEKSSKIAVAL</sequence>
<keyword evidence="1" id="KW-0812">Transmembrane</keyword>
<keyword evidence="3" id="KW-1185">Reference proteome</keyword>
<accession>A0A0H2SD68</accession>
<evidence type="ECO:0000313" key="3">
    <source>
        <dbReference type="Proteomes" id="UP000053477"/>
    </source>
</evidence>
<reference evidence="2 3" key="1">
    <citation type="submission" date="2015-04" db="EMBL/GenBank/DDBJ databases">
        <title>Complete genome sequence of Schizopora paradoxa KUC8140, a cosmopolitan wood degrader in East Asia.</title>
        <authorList>
            <consortium name="DOE Joint Genome Institute"/>
            <person name="Min B."/>
            <person name="Park H."/>
            <person name="Jang Y."/>
            <person name="Kim J.-J."/>
            <person name="Kim K.H."/>
            <person name="Pangilinan J."/>
            <person name="Lipzen A."/>
            <person name="Riley R."/>
            <person name="Grigoriev I.V."/>
            <person name="Spatafora J.W."/>
            <person name="Choi I.-G."/>
        </authorList>
    </citation>
    <scope>NUCLEOTIDE SEQUENCE [LARGE SCALE GENOMIC DNA]</scope>
    <source>
        <strain evidence="2 3">KUC8140</strain>
    </source>
</reference>
<dbReference type="AlphaFoldDB" id="A0A0H2SD68"/>
<dbReference type="EMBL" id="KQ085885">
    <property type="protein sequence ID" value="KLO19703.1"/>
    <property type="molecule type" value="Genomic_DNA"/>
</dbReference>
<protein>
    <submittedName>
        <fullName evidence="2">Uncharacterized protein</fullName>
    </submittedName>
</protein>